<evidence type="ECO:0000313" key="4">
    <source>
        <dbReference type="Proteomes" id="UP001164733"/>
    </source>
</evidence>
<name>A0AA47EK14_9CLOT</name>
<accession>A0AA47EK14</accession>
<dbReference type="InterPro" id="IPR029432">
    <property type="entry name" value="Gp28/Gp37-like_dom"/>
</dbReference>
<dbReference type="AlphaFoldDB" id="A0AA47EK14"/>
<organism evidence="3 4">
    <name type="scientific">Clostridium estertheticum</name>
    <dbReference type="NCBI Taxonomy" id="238834"/>
    <lineage>
        <taxon>Bacteria</taxon>
        <taxon>Bacillati</taxon>
        <taxon>Bacillota</taxon>
        <taxon>Clostridia</taxon>
        <taxon>Eubacteriales</taxon>
        <taxon>Clostridiaceae</taxon>
        <taxon>Clostridium</taxon>
    </lineage>
</organism>
<protein>
    <submittedName>
        <fullName evidence="3">Siphovirus ReqiPepy6 Gp37-like family protein</fullName>
    </submittedName>
</protein>
<dbReference type="RefSeq" id="WP_216120019.1">
    <property type="nucleotide sequence ID" value="NZ_CP086239.1"/>
</dbReference>
<evidence type="ECO:0000313" key="3">
    <source>
        <dbReference type="EMBL" id="WAG61331.1"/>
    </source>
</evidence>
<reference evidence="3" key="1">
    <citation type="submission" date="2021-11" db="EMBL/GenBank/DDBJ databases">
        <title>Clostridia strains as spoilage organisms.</title>
        <authorList>
            <person name="Wambui J."/>
            <person name="Stevens M.J.A."/>
            <person name="Stephan R."/>
        </authorList>
    </citation>
    <scope>NUCLEOTIDE SEQUENCE</scope>
    <source>
        <strain evidence="3">CF009</strain>
    </source>
</reference>
<proteinExistence type="predicted"/>
<feature type="domain" description="Gp28/Gp37-like" evidence="2">
    <location>
        <begin position="2"/>
        <end position="353"/>
    </location>
</feature>
<evidence type="ECO:0000256" key="1">
    <source>
        <dbReference type="SAM" id="MobiDB-lite"/>
    </source>
</evidence>
<feature type="compositionally biased region" description="Low complexity" evidence="1">
    <location>
        <begin position="370"/>
        <end position="391"/>
    </location>
</feature>
<dbReference type="EMBL" id="CP086239">
    <property type="protein sequence ID" value="WAG61331.1"/>
    <property type="molecule type" value="Genomic_DNA"/>
</dbReference>
<sequence>MEIYVFNRNLEFIGMIDSFTSLIWTRRYYKSGEFELHCDLTPQNLKMLERGNIIYKTGDVEAGYIEYRNFKQDTEGKEILVIKGKFLTSYFNRRIIWGTEVFNITAELAMRNLVTDNCISPINTSRIIHNMMLGTLNGFIETVDYQVSYANLSDELENLSNISNLGHRVNFDINSKKLVFEVYKGLDRSVNQSSNPRCIFSKEYDNILEQEYVDSLNNYKNLVLVGGIGEGSERRLVTIGDSVGLDRFEVFADQKSLANTEDINGVSTVMSDVDYNLLLSGKGNETLALTKEIQTFDSKINLNSNLTYKTDYNLGDIITIVSKKWGITFDSRINEIQEVYEENGLSINITFGNNIPTIMDKIKQKLKLQSNSSGSNGNSNTTITNIDGGSF</sequence>
<evidence type="ECO:0000259" key="2">
    <source>
        <dbReference type="Pfam" id="PF14594"/>
    </source>
</evidence>
<feature type="region of interest" description="Disordered" evidence="1">
    <location>
        <begin position="369"/>
        <end position="391"/>
    </location>
</feature>
<gene>
    <name evidence="3" type="ORF">LL038_03500</name>
</gene>
<dbReference type="Pfam" id="PF14594">
    <property type="entry name" value="Sipho_Gp37"/>
    <property type="match status" value="1"/>
</dbReference>
<dbReference type="Proteomes" id="UP001164733">
    <property type="component" value="Chromosome"/>
</dbReference>